<comment type="caution">
    <text evidence="2">The sequence shown here is derived from an EMBL/GenBank/DDBJ whole genome shotgun (WGS) entry which is preliminary data.</text>
</comment>
<dbReference type="AlphaFoldDB" id="A0AAD3DFY6"/>
<evidence type="ECO:0000256" key="1">
    <source>
        <dbReference type="SAM" id="SignalP"/>
    </source>
</evidence>
<feature type="signal peptide" evidence="1">
    <location>
        <begin position="1"/>
        <end position="28"/>
    </location>
</feature>
<gene>
    <name evidence="2" type="ORF">CTEN210_18410</name>
</gene>
<evidence type="ECO:0008006" key="4">
    <source>
        <dbReference type="Google" id="ProtNLM"/>
    </source>
</evidence>
<evidence type="ECO:0000313" key="2">
    <source>
        <dbReference type="EMBL" id="GFH61934.1"/>
    </source>
</evidence>
<feature type="chain" id="PRO_5041959091" description="1-alkyl-2-acetylglycerophosphocholine esterase" evidence="1">
    <location>
        <begin position="29"/>
        <end position="378"/>
    </location>
</feature>
<dbReference type="SUPFAM" id="SSF53474">
    <property type="entry name" value="alpha/beta-Hydrolases"/>
    <property type="match status" value="1"/>
</dbReference>
<dbReference type="EMBL" id="BLLK01000075">
    <property type="protein sequence ID" value="GFH61934.1"/>
    <property type="molecule type" value="Genomic_DNA"/>
</dbReference>
<protein>
    <recommendedName>
        <fullName evidence="4">1-alkyl-2-acetylglycerophosphocholine esterase</fullName>
    </recommendedName>
</protein>
<sequence>MTTTRKGFIHRFTFAFLATASFLQISEAASPRSAFAFMPQTSSPSSTSSEKTADIIAYQDLKLNIPQFGINVPVATWYKPDEELTSTELSNEKVLYSHRISVKRIGSLLAKLDFIPAFVAKDFQLEPTTKINTIYGKNGSFPKDRPVVLLAHGFLGSRFDLSHLAEELASEGFIVFSAEYPESLSSSYDRIDGLDRTLINQELLKNMESEWNVKASSYGIVGHSLGCGTVTSTGDASWTRVTIAGPPVRRDGVDLGGNILAITSLNDGLVAMNGGMGRLQSMIPSDFIRLQETTMMDKPLPSKGIVIFDRDDGPNHISFLAGNANDAMVSFLSPLLPVAQALSIPVLDFDRYKESRDSKETADVVIPLISTFLRQYMM</sequence>
<keyword evidence="1" id="KW-0732">Signal</keyword>
<reference evidence="2 3" key="1">
    <citation type="journal article" date="2021" name="Sci. Rep.">
        <title>The genome of the diatom Chaetoceros tenuissimus carries an ancient integrated fragment of an extant virus.</title>
        <authorList>
            <person name="Hongo Y."/>
            <person name="Kimura K."/>
            <person name="Takaki Y."/>
            <person name="Yoshida Y."/>
            <person name="Baba S."/>
            <person name="Kobayashi G."/>
            <person name="Nagasaki K."/>
            <person name="Hano T."/>
            <person name="Tomaru Y."/>
        </authorList>
    </citation>
    <scope>NUCLEOTIDE SEQUENCE [LARGE SCALE GENOMIC DNA]</scope>
    <source>
        <strain evidence="2 3">NIES-3715</strain>
    </source>
</reference>
<dbReference type="Proteomes" id="UP001054902">
    <property type="component" value="Unassembled WGS sequence"/>
</dbReference>
<dbReference type="Gene3D" id="3.40.50.1820">
    <property type="entry name" value="alpha/beta hydrolase"/>
    <property type="match status" value="1"/>
</dbReference>
<dbReference type="InterPro" id="IPR029058">
    <property type="entry name" value="AB_hydrolase_fold"/>
</dbReference>
<proteinExistence type="predicted"/>
<evidence type="ECO:0000313" key="3">
    <source>
        <dbReference type="Proteomes" id="UP001054902"/>
    </source>
</evidence>
<organism evidence="2 3">
    <name type="scientific">Chaetoceros tenuissimus</name>
    <dbReference type="NCBI Taxonomy" id="426638"/>
    <lineage>
        <taxon>Eukaryota</taxon>
        <taxon>Sar</taxon>
        <taxon>Stramenopiles</taxon>
        <taxon>Ochrophyta</taxon>
        <taxon>Bacillariophyta</taxon>
        <taxon>Coscinodiscophyceae</taxon>
        <taxon>Chaetocerotophycidae</taxon>
        <taxon>Chaetocerotales</taxon>
        <taxon>Chaetocerotaceae</taxon>
        <taxon>Chaetoceros</taxon>
    </lineage>
</organism>
<name>A0AAD3DFY6_9STRA</name>
<keyword evidence="3" id="KW-1185">Reference proteome</keyword>
<accession>A0AAD3DFY6</accession>